<keyword evidence="1" id="KW-0812">Transmembrane</keyword>
<feature type="transmembrane region" description="Helical" evidence="1">
    <location>
        <begin position="150"/>
        <end position="169"/>
    </location>
</feature>
<accession>A0A517QKM3</accession>
<keyword evidence="1" id="KW-0472">Membrane</keyword>
<evidence type="ECO:0000313" key="2">
    <source>
        <dbReference type="EMBL" id="QDT32183.1"/>
    </source>
</evidence>
<protein>
    <submittedName>
        <fullName evidence="2">Uncharacterized protein</fullName>
    </submittedName>
</protein>
<sequence length="571" mass="63855">MKSDSVSSFIHPALLRLTHMRMRGRLSSMVASFRQPRKLIVSILGAVLAVVWLSNVVASILFREQYDPETLRLWMTLSLTVYAGWHFVRVSWQRPDASIEWSQAEQNNLIPSPFTRKELVQYRLATVLGVTTLKAAIGVTLLLPDLPKPWLGFIALWFALALVELIRLISDTVTTGMSTRTYRVFRASVVFLVVCLGVKLSLGALQQTQAGDPNSEIPIFFQFMKNFFSVALAGIESPLGQWVSAPFGWFVELMTASTLSSSILLLTAAGISTLIVSVWILVRLDRWSEEAVRLRDKDLDRLQESVLQETLKHDLTHWKLPNHIVRLCGGAVVWRQMVGLYRYGTGATLSLIPPAILSVMPLFMTRLSDRLAIVNFLGGLVFYSFLLLPAAMKFDFRRDYSHLLLLKMLPIAPWKVVVGQLATPVIITTLFQYSMIAIACAVRGMDPGVLIAALLSFPAMNFAVYGWENLMFLIFPQKLKQEGLEVFLRTTVIFTAKGIAFVVAFALLFFWALLSTELAKSLQATVPLLGDHRLVFGIGVWCAVSSVGVVMTYLAARRFQSLDAFPESQTQ</sequence>
<reference evidence="2 3" key="1">
    <citation type="submission" date="2019-02" db="EMBL/GenBank/DDBJ databases">
        <title>Deep-cultivation of Planctomycetes and their phenomic and genomic characterization uncovers novel biology.</title>
        <authorList>
            <person name="Wiegand S."/>
            <person name="Jogler M."/>
            <person name="Boedeker C."/>
            <person name="Pinto D."/>
            <person name="Vollmers J."/>
            <person name="Rivas-Marin E."/>
            <person name="Kohn T."/>
            <person name="Peeters S.H."/>
            <person name="Heuer A."/>
            <person name="Rast P."/>
            <person name="Oberbeckmann S."/>
            <person name="Bunk B."/>
            <person name="Jeske O."/>
            <person name="Meyerdierks A."/>
            <person name="Storesund J.E."/>
            <person name="Kallscheuer N."/>
            <person name="Luecker S."/>
            <person name="Lage O.M."/>
            <person name="Pohl T."/>
            <person name="Merkel B.J."/>
            <person name="Hornburger P."/>
            <person name="Mueller R.-W."/>
            <person name="Bruemmer F."/>
            <person name="Labrenz M."/>
            <person name="Spormann A.M."/>
            <person name="Op den Camp H."/>
            <person name="Overmann J."/>
            <person name="Amann R."/>
            <person name="Jetten M.S.M."/>
            <person name="Mascher T."/>
            <person name="Medema M.H."/>
            <person name="Devos D.P."/>
            <person name="Kaster A.-K."/>
            <person name="Ovreas L."/>
            <person name="Rohde M."/>
            <person name="Galperin M.Y."/>
            <person name="Jogler C."/>
        </authorList>
    </citation>
    <scope>NUCLEOTIDE SEQUENCE [LARGE SCALE GENOMIC DNA]</scope>
    <source>
        <strain evidence="2 3">Mal48</strain>
    </source>
</reference>
<feature type="transmembrane region" description="Helical" evidence="1">
    <location>
        <begin position="343"/>
        <end position="364"/>
    </location>
</feature>
<keyword evidence="1" id="KW-1133">Transmembrane helix</keyword>
<feature type="transmembrane region" description="Helical" evidence="1">
    <location>
        <begin position="487"/>
        <end position="514"/>
    </location>
</feature>
<evidence type="ECO:0000313" key="3">
    <source>
        <dbReference type="Proteomes" id="UP000315724"/>
    </source>
</evidence>
<gene>
    <name evidence="2" type="ORF">Mal48_14250</name>
</gene>
<feature type="transmembrane region" description="Helical" evidence="1">
    <location>
        <begin position="534"/>
        <end position="556"/>
    </location>
</feature>
<dbReference type="OrthoDB" id="292602at2"/>
<dbReference type="RefSeq" id="WP_145197288.1">
    <property type="nucleotide sequence ID" value="NZ_CP036267.1"/>
</dbReference>
<organism evidence="2 3">
    <name type="scientific">Thalassoglobus polymorphus</name>
    <dbReference type="NCBI Taxonomy" id="2527994"/>
    <lineage>
        <taxon>Bacteria</taxon>
        <taxon>Pseudomonadati</taxon>
        <taxon>Planctomycetota</taxon>
        <taxon>Planctomycetia</taxon>
        <taxon>Planctomycetales</taxon>
        <taxon>Planctomycetaceae</taxon>
        <taxon>Thalassoglobus</taxon>
    </lineage>
</organism>
<feature type="transmembrane region" description="Helical" evidence="1">
    <location>
        <begin position="371"/>
        <end position="392"/>
    </location>
</feature>
<proteinExistence type="predicted"/>
<evidence type="ECO:0000256" key="1">
    <source>
        <dbReference type="SAM" id="Phobius"/>
    </source>
</evidence>
<feature type="transmembrane region" description="Helical" evidence="1">
    <location>
        <begin position="189"/>
        <end position="207"/>
    </location>
</feature>
<feature type="transmembrane region" description="Helical" evidence="1">
    <location>
        <begin position="124"/>
        <end position="144"/>
    </location>
</feature>
<name>A0A517QKM3_9PLAN</name>
<dbReference type="Proteomes" id="UP000315724">
    <property type="component" value="Chromosome"/>
</dbReference>
<dbReference type="AlphaFoldDB" id="A0A517QKM3"/>
<dbReference type="EMBL" id="CP036267">
    <property type="protein sequence ID" value="QDT32183.1"/>
    <property type="molecule type" value="Genomic_DNA"/>
</dbReference>
<feature type="transmembrane region" description="Helical" evidence="1">
    <location>
        <begin position="263"/>
        <end position="282"/>
    </location>
</feature>
<feature type="transmembrane region" description="Helical" evidence="1">
    <location>
        <begin position="412"/>
        <end position="436"/>
    </location>
</feature>
<dbReference type="KEGG" id="tpol:Mal48_14250"/>
<feature type="transmembrane region" description="Helical" evidence="1">
    <location>
        <begin position="74"/>
        <end position="92"/>
    </location>
</feature>
<keyword evidence="3" id="KW-1185">Reference proteome</keyword>
<feature type="transmembrane region" description="Helical" evidence="1">
    <location>
        <begin position="448"/>
        <end position="467"/>
    </location>
</feature>